<evidence type="ECO:0000313" key="7">
    <source>
        <dbReference type="EMBL" id="PHT31854.1"/>
    </source>
</evidence>
<dbReference type="PANTHER" id="PTHR33305">
    <property type="entry name" value="ETHYLENE INSENSITIVE 3-LIKE 2 PROTEIN"/>
    <property type="match status" value="1"/>
</dbReference>
<dbReference type="Proteomes" id="UP000224567">
    <property type="component" value="Unassembled WGS sequence"/>
</dbReference>
<evidence type="ECO:0000256" key="3">
    <source>
        <dbReference type="ARBA" id="ARBA00022745"/>
    </source>
</evidence>
<dbReference type="InterPro" id="IPR047091">
    <property type="entry name" value="EIN3-like_DNA-bd"/>
</dbReference>
<name>A0A2G2VFU7_CAPBA</name>
<dbReference type="GO" id="GO:0005634">
    <property type="term" value="C:nucleus"/>
    <property type="evidence" value="ECO:0007669"/>
    <property type="project" value="UniProtKB-SubCell"/>
</dbReference>
<evidence type="ECO:0000256" key="1">
    <source>
        <dbReference type="ARBA" id="ARBA00004123"/>
    </source>
</evidence>
<dbReference type="PANTHER" id="PTHR33305:SF29">
    <property type="entry name" value="ETHYLENE INSENSITIVE 3-LIKE 5 PROTEIN"/>
    <property type="match status" value="1"/>
</dbReference>
<dbReference type="Gene3D" id="1.10.3180.10">
    <property type="entry name" value="DNA-binding domain of EIN3-like"/>
    <property type="match status" value="2"/>
</dbReference>
<dbReference type="STRING" id="33114.A0A2G2VFU7"/>
<accession>A0A2G2VFU7</accession>
<dbReference type="OrthoDB" id="2017676at2759"/>
<feature type="region of interest" description="Disordered" evidence="5">
    <location>
        <begin position="68"/>
        <end position="92"/>
    </location>
</feature>
<keyword evidence="8" id="KW-1185">Reference proteome</keyword>
<proteinExistence type="inferred from homology"/>
<organism evidence="7 8">
    <name type="scientific">Capsicum baccatum</name>
    <name type="common">Peruvian pepper</name>
    <dbReference type="NCBI Taxonomy" id="33114"/>
    <lineage>
        <taxon>Eukaryota</taxon>
        <taxon>Viridiplantae</taxon>
        <taxon>Streptophyta</taxon>
        <taxon>Embryophyta</taxon>
        <taxon>Tracheophyta</taxon>
        <taxon>Spermatophyta</taxon>
        <taxon>Magnoliopsida</taxon>
        <taxon>eudicotyledons</taxon>
        <taxon>Gunneridae</taxon>
        <taxon>Pentapetalae</taxon>
        <taxon>asterids</taxon>
        <taxon>lamiids</taxon>
        <taxon>Solanales</taxon>
        <taxon>Solanaceae</taxon>
        <taxon>Solanoideae</taxon>
        <taxon>Capsiceae</taxon>
        <taxon>Capsicum</taxon>
    </lineage>
</organism>
<dbReference type="FunFam" id="1.10.3180.10:FF:000001">
    <property type="entry name" value="Ethylene insensitive 3-like 1"/>
    <property type="match status" value="1"/>
</dbReference>
<keyword evidence="4" id="KW-0539">Nucleus</keyword>
<dbReference type="InterPro" id="IPR006957">
    <property type="entry name" value="EIN3"/>
</dbReference>
<evidence type="ECO:0000256" key="4">
    <source>
        <dbReference type="ARBA" id="ARBA00023242"/>
    </source>
</evidence>
<dbReference type="EMBL" id="MLFT02000012">
    <property type="protein sequence ID" value="PHT31854.1"/>
    <property type="molecule type" value="Genomic_DNA"/>
</dbReference>
<feature type="domain" description="Ethylene insensitive 3-like DNA-binding" evidence="6">
    <location>
        <begin position="33"/>
        <end position="293"/>
    </location>
</feature>
<evidence type="ECO:0000259" key="6">
    <source>
        <dbReference type="Pfam" id="PF04873"/>
    </source>
</evidence>
<evidence type="ECO:0000256" key="2">
    <source>
        <dbReference type="ARBA" id="ARBA00009416"/>
    </source>
</evidence>
<dbReference type="GO" id="GO:0009873">
    <property type="term" value="P:ethylene-activated signaling pathway"/>
    <property type="evidence" value="ECO:0007669"/>
    <property type="project" value="UniProtKB-KW"/>
</dbReference>
<keyword evidence="3" id="KW-0936">Ethylene signaling pathway</keyword>
<dbReference type="GO" id="GO:0003700">
    <property type="term" value="F:DNA-binding transcription factor activity"/>
    <property type="evidence" value="ECO:0007669"/>
    <property type="project" value="InterPro"/>
</dbReference>
<evidence type="ECO:0000256" key="5">
    <source>
        <dbReference type="SAM" id="MobiDB-lite"/>
    </source>
</evidence>
<comment type="similarity">
    <text evidence="2">Belongs to the EIN3 family.</text>
</comment>
<dbReference type="AlphaFoldDB" id="A0A2G2VFU7"/>
<dbReference type="Pfam" id="PF04873">
    <property type="entry name" value="EIN3_DNA-bd"/>
    <property type="match status" value="1"/>
</dbReference>
<evidence type="ECO:0000313" key="8">
    <source>
        <dbReference type="Proteomes" id="UP000224567"/>
    </source>
</evidence>
<dbReference type="GO" id="GO:0003677">
    <property type="term" value="F:DNA binding"/>
    <property type="evidence" value="ECO:0007669"/>
    <property type="project" value="TreeGrafter"/>
</dbReference>
<dbReference type="SUPFAM" id="SSF116768">
    <property type="entry name" value="DNA-binding domain of EIN3-like"/>
    <property type="match status" value="1"/>
</dbReference>
<reference evidence="7 8" key="1">
    <citation type="journal article" date="2017" name="Genome Biol.">
        <title>New reference genome sequences of hot pepper reveal the massive evolution of plant disease-resistance genes by retroduplication.</title>
        <authorList>
            <person name="Kim S."/>
            <person name="Park J."/>
            <person name="Yeom S.I."/>
            <person name="Kim Y.M."/>
            <person name="Seo E."/>
            <person name="Kim K.T."/>
            <person name="Kim M.S."/>
            <person name="Lee J.M."/>
            <person name="Cheong K."/>
            <person name="Shin H.S."/>
            <person name="Kim S.B."/>
            <person name="Han K."/>
            <person name="Lee J."/>
            <person name="Park M."/>
            <person name="Lee H.A."/>
            <person name="Lee H.Y."/>
            <person name="Lee Y."/>
            <person name="Oh S."/>
            <person name="Lee J.H."/>
            <person name="Choi E."/>
            <person name="Choi E."/>
            <person name="Lee S.E."/>
            <person name="Jeon J."/>
            <person name="Kim H."/>
            <person name="Choi G."/>
            <person name="Song H."/>
            <person name="Lee J."/>
            <person name="Lee S.C."/>
            <person name="Kwon J.K."/>
            <person name="Lee H.Y."/>
            <person name="Koo N."/>
            <person name="Hong Y."/>
            <person name="Kim R.W."/>
            <person name="Kang W.H."/>
            <person name="Huh J.H."/>
            <person name="Kang B.C."/>
            <person name="Yang T.J."/>
            <person name="Lee Y.H."/>
            <person name="Bennetzen J.L."/>
            <person name="Choi D."/>
        </authorList>
    </citation>
    <scope>NUCLEOTIDE SEQUENCE [LARGE SCALE GENOMIC DNA]</scope>
    <source>
        <strain evidence="8">cv. PBC81</strain>
    </source>
</reference>
<dbReference type="InterPro" id="IPR023278">
    <property type="entry name" value="Ethylene_insens-like_DNA-bd"/>
</dbReference>
<protein>
    <submittedName>
        <fullName evidence="7">ETHYLENE INSENSITIVE 3-like 4 protein</fullName>
    </submittedName>
</protein>
<comment type="caution">
    <text evidence="7">The sequence shown here is derived from an EMBL/GenBank/DDBJ whole genome shotgun (WGS) entry which is preliminary data.</text>
</comment>
<gene>
    <name evidence="7" type="ORF">CQW23_28191</name>
</gene>
<comment type="subcellular location">
    <subcellularLocation>
        <location evidence="1">Nucleus</location>
    </subcellularLocation>
</comment>
<sequence length="522" mass="59426">MVEFEEIVEPLSPMTGELVEENQELDDEEISYEDLKRRMWKDRMRMQTFKDNKRDLINSSICAASSSEESSIVDLDDDSSQAKQEQSRRKKMSRAQDSVLKYMVKIMEICKGQGFVYGIVPEKGKPVTGSSDSLREWWKDKVRFEQNAPTAIAKFLPKVLMEENALDPNSCLDLLQDLQDTTLGSLLSSLMQHCVPPQRRFPLDKGLAPPWWPTGNELWWGDQGFSQEQGPPPYKKPHDLKKAWKVSVLAGIIKHMSTNLDKMRRLVKQSKSLQNKMTAKETATWSKVVNQEEVLAKLAEKALKISTSKEEEEDQQNVKGKKDEYLTLIPKIASHASNLFDGSSTVRRNDKRKGVFESYQNLNCAQSEFGVGFPYKNSRMDNETSCFYRGKCSTDGQRRMDKQEDLSHNLSINNFSSLIEVQSIPHEEIMAGHGEHDWMNMDIKKSFENYHIAQNANGSGLASGSVAENFEEFWGSNVLDQLHFDPATYGNMNTDVTSPEEDVLHYQAPVSVWDLGYEDTSG</sequence>
<reference evidence="8" key="2">
    <citation type="journal article" date="2017" name="J. Anim. Genet.">
        <title>Multiple reference genome sequences of hot pepper reveal the massive evolution of plant disease resistance genes by retroduplication.</title>
        <authorList>
            <person name="Kim S."/>
            <person name="Park J."/>
            <person name="Yeom S.-I."/>
            <person name="Kim Y.-M."/>
            <person name="Seo E."/>
            <person name="Kim K.-T."/>
            <person name="Kim M.-S."/>
            <person name="Lee J.M."/>
            <person name="Cheong K."/>
            <person name="Shin H.-S."/>
            <person name="Kim S.-B."/>
            <person name="Han K."/>
            <person name="Lee J."/>
            <person name="Park M."/>
            <person name="Lee H.-A."/>
            <person name="Lee H.-Y."/>
            <person name="Lee Y."/>
            <person name="Oh S."/>
            <person name="Lee J.H."/>
            <person name="Choi E."/>
            <person name="Choi E."/>
            <person name="Lee S.E."/>
            <person name="Jeon J."/>
            <person name="Kim H."/>
            <person name="Choi G."/>
            <person name="Song H."/>
            <person name="Lee J."/>
            <person name="Lee S.-C."/>
            <person name="Kwon J.-K."/>
            <person name="Lee H.-Y."/>
            <person name="Koo N."/>
            <person name="Hong Y."/>
            <person name="Kim R.W."/>
            <person name="Kang W.-H."/>
            <person name="Huh J.H."/>
            <person name="Kang B.-C."/>
            <person name="Yang T.-J."/>
            <person name="Lee Y.-H."/>
            <person name="Bennetzen J.L."/>
            <person name="Choi D."/>
        </authorList>
    </citation>
    <scope>NUCLEOTIDE SEQUENCE [LARGE SCALE GENOMIC DNA]</scope>
    <source>
        <strain evidence="8">cv. PBC81</strain>
    </source>
</reference>